<proteinExistence type="predicted"/>
<keyword evidence="2" id="KW-1185">Reference proteome</keyword>
<evidence type="ECO:0000313" key="2">
    <source>
        <dbReference type="Proteomes" id="UP000633731"/>
    </source>
</evidence>
<comment type="caution">
    <text evidence="1">The sequence shown here is derived from an EMBL/GenBank/DDBJ whole genome shotgun (WGS) entry which is preliminary data.</text>
</comment>
<evidence type="ECO:0000313" key="1">
    <source>
        <dbReference type="EMBL" id="MBK4725323.1"/>
    </source>
</evidence>
<sequence length="332" mass="37324">MKNEAIVQRARTLFNEALVWDGHSGFMPDPAADLNNLQRWRNAGVHYLSVDVGFDVLPWTQTVENLAVFRHWILDHSDDYLLVERPEDILRARREGRLGITFDIEGMNALNGRVEMVEFYHRLGVRQMLFAYNRNNLAGGGCHDEDIGLTAFGREVIDEMNRLGMFVDVSHCSYRTSMEAMEYSQQPVIFSHSNPRQLTPHGRNITDEQILACVKTGGLIGVNGIGGFLGCDQPDAARFADHIDYLLNLAGPRHVGIALDYAFPVGSFSVEEILANHAEYWPAEEYQGGHGYVAPEALFDVTAELLARGHSEKTVKAVLGENFLRLAHEIWK</sequence>
<accession>A0ACC5RLT3</accession>
<protein>
    <submittedName>
        <fullName evidence="1">Membrane dipeptidase</fullName>
    </submittedName>
</protein>
<gene>
    <name evidence="1" type="ORF">JJL49_08810</name>
</gene>
<name>A0ACC5RLT3_ENTAG</name>
<organism evidence="1 2">
    <name type="scientific">Enterobacter agglomerans</name>
    <name type="common">Erwinia herbicola</name>
    <name type="synonym">Pantoea agglomerans</name>
    <dbReference type="NCBI Taxonomy" id="549"/>
    <lineage>
        <taxon>Bacteria</taxon>
        <taxon>Pseudomonadati</taxon>
        <taxon>Pseudomonadota</taxon>
        <taxon>Gammaproteobacteria</taxon>
        <taxon>Enterobacterales</taxon>
        <taxon>Erwiniaceae</taxon>
        <taxon>Pantoea</taxon>
        <taxon>Pantoea agglomerans group</taxon>
    </lineage>
</organism>
<dbReference type="EMBL" id="JAEOXF010000004">
    <property type="protein sequence ID" value="MBK4725323.1"/>
    <property type="molecule type" value="Genomic_DNA"/>
</dbReference>
<dbReference type="Proteomes" id="UP000633731">
    <property type="component" value="Unassembled WGS sequence"/>
</dbReference>
<reference evidence="1" key="1">
    <citation type="submission" date="2021-01" db="EMBL/GenBank/DDBJ databases">
        <title>Draft genome of Pantoea agglomerans Eh 335.</title>
        <authorList>
            <person name="Emsley S.A."/>
            <person name="Oline D.K."/>
            <person name="Saw J.H."/>
            <person name="Ushijima B."/>
            <person name="Videau P."/>
            <person name="Koyack M.J."/>
        </authorList>
    </citation>
    <scope>NUCLEOTIDE SEQUENCE</scope>
    <source>
        <strain evidence="1">Eh 335</strain>
    </source>
</reference>